<dbReference type="GO" id="GO:0000976">
    <property type="term" value="F:transcription cis-regulatory region binding"/>
    <property type="evidence" value="ECO:0007669"/>
    <property type="project" value="TreeGrafter"/>
</dbReference>
<dbReference type="Gene3D" id="3.40.190.290">
    <property type="match status" value="1"/>
</dbReference>
<dbReference type="InterPro" id="IPR005119">
    <property type="entry name" value="LysR_subst-bd"/>
</dbReference>
<gene>
    <name evidence="6" type="ORF">EDC25_106154</name>
</gene>
<keyword evidence="3 6" id="KW-0238">DNA-binding</keyword>
<dbReference type="InterPro" id="IPR000847">
    <property type="entry name" value="LysR_HTH_N"/>
</dbReference>
<dbReference type="OrthoDB" id="9808620at2"/>
<sequence length="309" mass="33725">MITVSPRQLQVFAATAATGSVRIAAERLHLTQPAVSMALADMECILGRPVFDRASRRLVLNEHGRRLLPRAQELLLRLEEFAQGADSDGELVGELRIGTSNTVGNYLVGDLLGGFIAAHPKVNVRLQVENTSTVITRLLAFDVDIACVEGDVAHPDLDQQFWRDDRLCICAAPTHALARRRRLRPEHFEGARWVLRESGSATRVQTERVLAALPAGHVVMELDQAEAIKQAVIAGLGLALLPQVAVALDHAAGRLQVLPTPFLPLKRGLRLVTHRRRWRGPLLDAFLANATADRRAAPTLAAGSPRARP</sequence>
<organism evidence="6 7">
    <name type="scientific">Pseudofulvimonas gallinarii</name>
    <dbReference type="NCBI Taxonomy" id="634155"/>
    <lineage>
        <taxon>Bacteria</taxon>
        <taxon>Pseudomonadati</taxon>
        <taxon>Pseudomonadota</taxon>
        <taxon>Gammaproteobacteria</taxon>
        <taxon>Lysobacterales</taxon>
        <taxon>Rhodanobacteraceae</taxon>
        <taxon>Pseudofulvimonas</taxon>
    </lineage>
</organism>
<dbReference type="EMBL" id="SMAF01000006">
    <property type="protein sequence ID" value="TCS99315.1"/>
    <property type="molecule type" value="Genomic_DNA"/>
</dbReference>
<dbReference type="PANTHER" id="PTHR30126:SF94">
    <property type="entry name" value="LYSR FAMILY TRANSCRIPTIONAL REGULATOR"/>
    <property type="match status" value="1"/>
</dbReference>
<reference evidence="6 7" key="1">
    <citation type="submission" date="2019-03" db="EMBL/GenBank/DDBJ databases">
        <title>Genomic Encyclopedia of Type Strains, Phase IV (KMG-IV): sequencing the most valuable type-strain genomes for metagenomic binning, comparative biology and taxonomic classification.</title>
        <authorList>
            <person name="Goeker M."/>
        </authorList>
    </citation>
    <scope>NUCLEOTIDE SEQUENCE [LARGE SCALE GENOMIC DNA]</scope>
    <source>
        <strain evidence="6 7">DSM 21944</strain>
    </source>
</reference>
<dbReference type="InterPro" id="IPR036388">
    <property type="entry name" value="WH-like_DNA-bd_sf"/>
</dbReference>
<evidence type="ECO:0000259" key="5">
    <source>
        <dbReference type="PROSITE" id="PS50931"/>
    </source>
</evidence>
<dbReference type="PANTHER" id="PTHR30126">
    <property type="entry name" value="HTH-TYPE TRANSCRIPTIONAL REGULATOR"/>
    <property type="match status" value="1"/>
</dbReference>
<evidence type="ECO:0000256" key="2">
    <source>
        <dbReference type="ARBA" id="ARBA00023015"/>
    </source>
</evidence>
<dbReference type="PRINTS" id="PR00039">
    <property type="entry name" value="HTHLYSR"/>
</dbReference>
<comment type="similarity">
    <text evidence="1">Belongs to the LysR transcriptional regulatory family.</text>
</comment>
<dbReference type="Pfam" id="PF03466">
    <property type="entry name" value="LysR_substrate"/>
    <property type="match status" value="1"/>
</dbReference>
<evidence type="ECO:0000256" key="3">
    <source>
        <dbReference type="ARBA" id="ARBA00023125"/>
    </source>
</evidence>
<dbReference type="Gene3D" id="1.10.10.10">
    <property type="entry name" value="Winged helix-like DNA-binding domain superfamily/Winged helix DNA-binding domain"/>
    <property type="match status" value="1"/>
</dbReference>
<keyword evidence="2" id="KW-0805">Transcription regulation</keyword>
<dbReference type="Pfam" id="PF00126">
    <property type="entry name" value="HTH_1"/>
    <property type="match status" value="1"/>
</dbReference>
<keyword evidence="7" id="KW-1185">Reference proteome</keyword>
<dbReference type="SUPFAM" id="SSF46785">
    <property type="entry name" value="Winged helix' DNA-binding domain"/>
    <property type="match status" value="1"/>
</dbReference>
<dbReference type="SUPFAM" id="SSF53850">
    <property type="entry name" value="Periplasmic binding protein-like II"/>
    <property type="match status" value="1"/>
</dbReference>
<name>A0A4S3KZ34_9GAMM</name>
<protein>
    <submittedName>
        <fullName evidence="6">DNA-binding transcriptional LysR family regulator</fullName>
    </submittedName>
</protein>
<dbReference type="PROSITE" id="PS50931">
    <property type="entry name" value="HTH_LYSR"/>
    <property type="match status" value="1"/>
</dbReference>
<feature type="domain" description="HTH lysR-type" evidence="5">
    <location>
        <begin position="4"/>
        <end position="61"/>
    </location>
</feature>
<evidence type="ECO:0000313" key="6">
    <source>
        <dbReference type="EMBL" id="TCS99315.1"/>
    </source>
</evidence>
<dbReference type="RefSeq" id="WP_123521105.1">
    <property type="nucleotide sequence ID" value="NZ_JBHLWF010000031.1"/>
</dbReference>
<keyword evidence="4" id="KW-0804">Transcription</keyword>
<dbReference type="GO" id="GO:0003700">
    <property type="term" value="F:DNA-binding transcription factor activity"/>
    <property type="evidence" value="ECO:0007669"/>
    <property type="project" value="InterPro"/>
</dbReference>
<evidence type="ECO:0000256" key="4">
    <source>
        <dbReference type="ARBA" id="ARBA00023163"/>
    </source>
</evidence>
<accession>A0A4S3KZ34</accession>
<proteinExistence type="inferred from homology"/>
<comment type="caution">
    <text evidence="6">The sequence shown here is derived from an EMBL/GenBank/DDBJ whole genome shotgun (WGS) entry which is preliminary data.</text>
</comment>
<dbReference type="InterPro" id="IPR036390">
    <property type="entry name" value="WH_DNA-bd_sf"/>
</dbReference>
<dbReference type="Proteomes" id="UP000294599">
    <property type="component" value="Unassembled WGS sequence"/>
</dbReference>
<evidence type="ECO:0000256" key="1">
    <source>
        <dbReference type="ARBA" id="ARBA00009437"/>
    </source>
</evidence>
<evidence type="ECO:0000313" key="7">
    <source>
        <dbReference type="Proteomes" id="UP000294599"/>
    </source>
</evidence>
<dbReference type="AlphaFoldDB" id="A0A4S3KZ34"/>